<gene>
    <name evidence="1" type="ORF">GCM10010251_48750</name>
</gene>
<accession>A0A918CJ55</accession>
<protein>
    <submittedName>
        <fullName evidence="1">Uncharacterized protein</fullName>
    </submittedName>
</protein>
<keyword evidence="2" id="KW-1185">Reference proteome</keyword>
<sequence length="121" mass="13697">MDLPPDTVLVFDRTDDLLVFESFVHAANWLEAIDIDEGEYPAAYTPDGGVVALTTPEAWRGPVVLTRTDRADREDLARRVARYWSLHQEGRSACDPVQTASFLIDRDNQLWKGRLRRLLGG</sequence>
<dbReference type="RefSeq" id="WP_189939820.1">
    <property type="nucleotide sequence ID" value="NZ_BMSX01000011.1"/>
</dbReference>
<dbReference type="Proteomes" id="UP000658320">
    <property type="component" value="Unassembled WGS sequence"/>
</dbReference>
<evidence type="ECO:0000313" key="1">
    <source>
        <dbReference type="EMBL" id="GGR26820.1"/>
    </source>
</evidence>
<organism evidence="1 2">
    <name type="scientific">Streptomyces aurantiogriseus</name>
    <dbReference type="NCBI Taxonomy" id="66870"/>
    <lineage>
        <taxon>Bacteria</taxon>
        <taxon>Bacillati</taxon>
        <taxon>Actinomycetota</taxon>
        <taxon>Actinomycetes</taxon>
        <taxon>Kitasatosporales</taxon>
        <taxon>Streptomycetaceae</taxon>
        <taxon>Streptomyces</taxon>
    </lineage>
</organism>
<dbReference type="EMBL" id="BMSX01000011">
    <property type="protein sequence ID" value="GGR26820.1"/>
    <property type="molecule type" value="Genomic_DNA"/>
</dbReference>
<comment type="caution">
    <text evidence="1">The sequence shown here is derived from an EMBL/GenBank/DDBJ whole genome shotgun (WGS) entry which is preliminary data.</text>
</comment>
<proteinExistence type="predicted"/>
<reference evidence="1" key="1">
    <citation type="journal article" date="2014" name="Int. J. Syst. Evol. Microbiol.">
        <title>Complete genome sequence of Corynebacterium casei LMG S-19264T (=DSM 44701T), isolated from a smear-ripened cheese.</title>
        <authorList>
            <consortium name="US DOE Joint Genome Institute (JGI-PGF)"/>
            <person name="Walter F."/>
            <person name="Albersmeier A."/>
            <person name="Kalinowski J."/>
            <person name="Ruckert C."/>
        </authorList>
    </citation>
    <scope>NUCLEOTIDE SEQUENCE</scope>
    <source>
        <strain evidence="1">JCM 4346</strain>
    </source>
</reference>
<name>A0A918CJ55_9ACTN</name>
<evidence type="ECO:0000313" key="2">
    <source>
        <dbReference type="Proteomes" id="UP000658320"/>
    </source>
</evidence>
<dbReference type="AlphaFoldDB" id="A0A918CJ55"/>
<reference evidence="1" key="2">
    <citation type="submission" date="2020-09" db="EMBL/GenBank/DDBJ databases">
        <authorList>
            <person name="Sun Q."/>
            <person name="Ohkuma M."/>
        </authorList>
    </citation>
    <scope>NUCLEOTIDE SEQUENCE</scope>
    <source>
        <strain evidence="1">JCM 4346</strain>
    </source>
</reference>